<sequence>MTHDLSFLDDLTLDGTVSTGESHRASHAGDWGTPERDEVPPDAVVWPESTDDVSAVLAAATDHDVPVTPYAAGTGLEGNATPVHRGISLDLTRMDAILDVRPDDFQIDVQAGVVGSTVDETVAPEGLFFPPLPSSGDFSTIGGMIATDASGMQTVKYGEVADWVLELEAVLADGSVITAGSKAVKTSSGYNLKDLLVGSEGTLGVVTRATLRLAGIPEQRRAGRALFADLADASEAVADAIRSGVDVASIELIDATSARMANAYTGTDLPDAPTVFLRFHADHGVDREIDFCRSIFEHHDATHFEIADSEAEMADLWQARKDLAYAVQSWDPDLEPLHPGDVTVPISQYPAIIREAKRLADEHDLLIPCFGHAGDGNLHYSVLVDPDDADQVALGEEVSATIVERAIEMGGTATGEHGIGTGKREYLLAEHGEASVEAMRAIKRALDPTDTLNPGKIFPETIDGERVRAVDAGVDSGADPS</sequence>
<evidence type="ECO:0000313" key="10">
    <source>
        <dbReference type="EMBL" id="MFC5367430.1"/>
    </source>
</evidence>
<dbReference type="Gene3D" id="3.30.465.10">
    <property type="match status" value="1"/>
</dbReference>
<organism evidence="10 11">
    <name type="scientific">Salinirubrum litoreum</name>
    <dbReference type="NCBI Taxonomy" id="1126234"/>
    <lineage>
        <taxon>Archaea</taxon>
        <taxon>Methanobacteriati</taxon>
        <taxon>Methanobacteriota</taxon>
        <taxon>Stenosarchaea group</taxon>
        <taxon>Halobacteria</taxon>
        <taxon>Halobacteriales</taxon>
        <taxon>Haloferacaceae</taxon>
        <taxon>Salinirubrum</taxon>
    </lineage>
</organism>
<protein>
    <recommendedName>
        <fullName evidence="7">D-lactate dehydrogenase (cytochrome)</fullName>
        <ecNumber evidence="7">1.1.2.4</ecNumber>
    </recommendedName>
</protein>
<keyword evidence="3" id="KW-0285">Flavoprotein</keyword>
<evidence type="ECO:0000256" key="8">
    <source>
        <dbReference type="SAM" id="MobiDB-lite"/>
    </source>
</evidence>
<dbReference type="InterPro" id="IPR036318">
    <property type="entry name" value="FAD-bd_PCMH-like_sf"/>
</dbReference>
<evidence type="ECO:0000256" key="1">
    <source>
        <dbReference type="ARBA" id="ARBA00001974"/>
    </source>
</evidence>
<dbReference type="FunFam" id="1.10.45.10:FF:000001">
    <property type="entry name" value="D-lactate dehydrogenase mitochondrial"/>
    <property type="match status" value="1"/>
</dbReference>
<comment type="similarity">
    <text evidence="2">Belongs to the FAD-binding oxidoreductase/transferase type 4 family.</text>
</comment>
<dbReference type="SUPFAM" id="SSF56176">
    <property type="entry name" value="FAD-binding/transporter-associated domain-like"/>
    <property type="match status" value="1"/>
</dbReference>
<dbReference type="PROSITE" id="PS51387">
    <property type="entry name" value="FAD_PCMH"/>
    <property type="match status" value="1"/>
</dbReference>
<evidence type="ECO:0000256" key="5">
    <source>
        <dbReference type="ARBA" id="ARBA00022946"/>
    </source>
</evidence>
<dbReference type="Pfam" id="PF01565">
    <property type="entry name" value="FAD_binding_4"/>
    <property type="match status" value="1"/>
</dbReference>
<dbReference type="GO" id="GO:0004458">
    <property type="term" value="F:D-lactate dehydrogenase (cytochrome) activity"/>
    <property type="evidence" value="ECO:0007669"/>
    <property type="project" value="UniProtKB-EC"/>
</dbReference>
<evidence type="ECO:0000256" key="2">
    <source>
        <dbReference type="ARBA" id="ARBA00008000"/>
    </source>
</evidence>
<dbReference type="Gene3D" id="1.10.45.10">
    <property type="entry name" value="Vanillyl-alcohol Oxidase, Chain A, domain 4"/>
    <property type="match status" value="1"/>
</dbReference>
<dbReference type="AlphaFoldDB" id="A0ABD5RBP3"/>
<evidence type="ECO:0000256" key="3">
    <source>
        <dbReference type="ARBA" id="ARBA00022630"/>
    </source>
</evidence>
<dbReference type="InterPro" id="IPR004113">
    <property type="entry name" value="FAD-bd_oxidored_4_C"/>
</dbReference>
<keyword evidence="11" id="KW-1185">Reference proteome</keyword>
<evidence type="ECO:0000256" key="4">
    <source>
        <dbReference type="ARBA" id="ARBA00022827"/>
    </source>
</evidence>
<evidence type="ECO:0000256" key="7">
    <source>
        <dbReference type="ARBA" id="ARBA00038897"/>
    </source>
</evidence>
<accession>A0ABD5RBP3</accession>
<dbReference type="Gene3D" id="3.30.70.2740">
    <property type="match status" value="1"/>
</dbReference>
<gene>
    <name evidence="10" type="ORF">ACFPJ5_10810</name>
</gene>
<dbReference type="Proteomes" id="UP001596201">
    <property type="component" value="Unassembled WGS sequence"/>
</dbReference>
<dbReference type="RefSeq" id="WP_227229685.1">
    <property type="nucleotide sequence ID" value="NZ_JAJCVJ010000002.1"/>
</dbReference>
<dbReference type="Pfam" id="PF02913">
    <property type="entry name" value="FAD-oxidase_C"/>
    <property type="match status" value="1"/>
</dbReference>
<dbReference type="InterPro" id="IPR016164">
    <property type="entry name" value="FAD-linked_Oxase-like_C"/>
</dbReference>
<dbReference type="InterPro" id="IPR016169">
    <property type="entry name" value="FAD-bd_PCMH_sub2"/>
</dbReference>
<evidence type="ECO:0000313" key="11">
    <source>
        <dbReference type="Proteomes" id="UP001596201"/>
    </source>
</evidence>
<comment type="caution">
    <text evidence="10">The sequence shown here is derived from an EMBL/GenBank/DDBJ whole genome shotgun (WGS) entry which is preliminary data.</text>
</comment>
<keyword evidence="5" id="KW-0809">Transit peptide</keyword>
<dbReference type="InterPro" id="IPR006094">
    <property type="entry name" value="Oxid_FAD_bind_N"/>
</dbReference>
<dbReference type="InterPro" id="IPR016166">
    <property type="entry name" value="FAD-bd_PCMH"/>
</dbReference>
<feature type="region of interest" description="Disordered" evidence="8">
    <location>
        <begin position="16"/>
        <end position="38"/>
    </location>
</feature>
<keyword evidence="4" id="KW-0274">FAD</keyword>
<dbReference type="FunFam" id="3.30.70.2740:FF:000001">
    <property type="entry name" value="D-lactate dehydrogenase mitochondrial"/>
    <property type="match status" value="1"/>
</dbReference>
<keyword evidence="6" id="KW-0560">Oxidoreductase</keyword>
<name>A0ABD5RBP3_9EURY</name>
<evidence type="ECO:0000259" key="9">
    <source>
        <dbReference type="PROSITE" id="PS51387"/>
    </source>
</evidence>
<reference evidence="10 11" key="1">
    <citation type="journal article" date="2019" name="Int. J. Syst. Evol. Microbiol.">
        <title>The Global Catalogue of Microorganisms (GCM) 10K type strain sequencing project: providing services to taxonomists for standard genome sequencing and annotation.</title>
        <authorList>
            <consortium name="The Broad Institute Genomics Platform"/>
            <consortium name="The Broad Institute Genome Sequencing Center for Infectious Disease"/>
            <person name="Wu L."/>
            <person name="Ma J."/>
        </authorList>
    </citation>
    <scope>NUCLEOTIDE SEQUENCE [LARGE SCALE GENOMIC DNA]</scope>
    <source>
        <strain evidence="10 11">CGMCC 1.12237</strain>
    </source>
</reference>
<dbReference type="SUPFAM" id="SSF55103">
    <property type="entry name" value="FAD-linked oxidases, C-terminal domain"/>
    <property type="match status" value="1"/>
</dbReference>
<dbReference type="EMBL" id="JBHSKX010000002">
    <property type="protein sequence ID" value="MFC5367430.1"/>
    <property type="molecule type" value="Genomic_DNA"/>
</dbReference>
<evidence type="ECO:0000256" key="6">
    <source>
        <dbReference type="ARBA" id="ARBA00023002"/>
    </source>
</evidence>
<proteinExistence type="inferred from homology"/>
<dbReference type="EC" id="1.1.2.4" evidence="7"/>
<feature type="domain" description="FAD-binding PCMH-type" evidence="9">
    <location>
        <begin position="37"/>
        <end position="216"/>
    </location>
</feature>
<dbReference type="PANTHER" id="PTHR11748:SF111">
    <property type="entry name" value="D-LACTATE DEHYDROGENASE, MITOCHONDRIAL-RELATED"/>
    <property type="match status" value="1"/>
</dbReference>
<comment type="cofactor">
    <cofactor evidence="1">
        <name>FAD</name>
        <dbReference type="ChEBI" id="CHEBI:57692"/>
    </cofactor>
</comment>
<dbReference type="PANTHER" id="PTHR11748">
    <property type="entry name" value="D-LACTATE DEHYDROGENASE"/>
    <property type="match status" value="1"/>
</dbReference>
<dbReference type="InterPro" id="IPR016171">
    <property type="entry name" value="Vanillyl_alc_oxidase_C-sub2"/>
</dbReference>